<dbReference type="EnsemblPlants" id="ORUFI04G04170.1">
    <property type="protein sequence ID" value="ORUFI04G04170.1"/>
    <property type="gene ID" value="ORUFI04G04170"/>
</dbReference>
<reference evidence="3" key="1">
    <citation type="submission" date="2013-06" db="EMBL/GenBank/DDBJ databases">
        <authorList>
            <person name="Zhao Q."/>
        </authorList>
    </citation>
    <scope>NUCLEOTIDE SEQUENCE</scope>
    <source>
        <strain evidence="3">cv. W1943</strain>
    </source>
</reference>
<keyword evidence="3" id="KW-1185">Reference proteome</keyword>
<dbReference type="Gramene" id="ORUFI04G04170.1">
    <property type="protein sequence ID" value="ORUFI04G04170.1"/>
    <property type="gene ID" value="ORUFI04G04170"/>
</dbReference>
<name>A0A0E0P5N3_ORYRU</name>
<reference evidence="2" key="2">
    <citation type="submission" date="2015-06" db="UniProtKB">
        <authorList>
            <consortium name="EnsemblPlants"/>
        </authorList>
    </citation>
    <scope>IDENTIFICATION</scope>
</reference>
<proteinExistence type="predicted"/>
<dbReference type="HOGENOM" id="CLU_1322788_0_0_1"/>
<evidence type="ECO:0000313" key="3">
    <source>
        <dbReference type="Proteomes" id="UP000008022"/>
    </source>
</evidence>
<evidence type="ECO:0000256" key="1">
    <source>
        <dbReference type="SAM" id="MobiDB-lite"/>
    </source>
</evidence>
<sequence>MTTLLCRCFAYMPRMLPQKSSAVHDRTHSVTPPVFSVTTAVSGGVRLYLLDGRGGEMVSVRTVLRVVLNFAFLSQTSLRRGARACRIVVPHHKRAAINLTALPGPLTSMEEGEEEEEAEAVAEKAADEAVENRVDTPGYTPTPSLGHNETRVESNSSPLHRKDLEGAKALVAFSAGKAVLTTKFGNISIGSEDEIEAQSEIRIAAGTE</sequence>
<protein>
    <submittedName>
        <fullName evidence="2">Uncharacterized protein</fullName>
    </submittedName>
</protein>
<evidence type="ECO:0000313" key="2">
    <source>
        <dbReference type="EnsemblPlants" id="ORUFI04G04170.1"/>
    </source>
</evidence>
<dbReference type="AlphaFoldDB" id="A0A0E0P5N3"/>
<dbReference type="Proteomes" id="UP000008022">
    <property type="component" value="Unassembled WGS sequence"/>
</dbReference>
<feature type="region of interest" description="Disordered" evidence="1">
    <location>
        <begin position="127"/>
        <end position="159"/>
    </location>
</feature>
<organism evidence="2 3">
    <name type="scientific">Oryza rufipogon</name>
    <name type="common">Brownbeard rice</name>
    <name type="synonym">Asian wild rice</name>
    <dbReference type="NCBI Taxonomy" id="4529"/>
    <lineage>
        <taxon>Eukaryota</taxon>
        <taxon>Viridiplantae</taxon>
        <taxon>Streptophyta</taxon>
        <taxon>Embryophyta</taxon>
        <taxon>Tracheophyta</taxon>
        <taxon>Spermatophyta</taxon>
        <taxon>Magnoliopsida</taxon>
        <taxon>Liliopsida</taxon>
        <taxon>Poales</taxon>
        <taxon>Poaceae</taxon>
        <taxon>BOP clade</taxon>
        <taxon>Oryzoideae</taxon>
        <taxon>Oryzeae</taxon>
        <taxon>Oryzinae</taxon>
        <taxon>Oryza</taxon>
    </lineage>
</organism>
<accession>A0A0E0P5N3</accession>
<feature type="compositionally biased region" description="Polar residues" evidence="1">
    <location>
        <begin position="139"/>
        <end position="158"/>
    </location>
</feature>